<keyword evidence="3" id="KW-1003">Cell membrane</keyword>
<dbReference type="PANTHER" id="PTHR23513">
    <property type="entry name" value="INTEGRAL MEMBRANE EFFLUX PROTEIN-RELATED"/>
    <property type="match status" value="1"/>
</dbReference>
<evidence type="ECO:0000256" key="1">
    <source>
        <dbReference type="ARBA" id="ARBA00004651"/>
    </source>
</evidence>
<feature type="transmembrane region" description="Helical" evidence="7">
    <location>
        <begin position="226"/>
        <end position="251"/>
    </location>
</feature>
<dbReference type="OrthoDB" id="9809918at2"/>
<keyword evidence="2" id="KW-0813">Transport</keyword>
<evidence type="ECO:0000256" key="7">
    <source>
        <dbReference type="SAM" id="Phobius"/>
    </source>
</evidence>
<dbReference type="Proteomes" id="UP000195273">
    <property type="component" value="Chromosome"/>
</dbReference>
<evidence type="ECO:0000256" key="5">
    <source>
        <dbReference type="ARBA" id="ARBA00022989"/>
    </source>
</evidence>
<keyword evidence="4 7" id="KW-0812">Transmembrane</keyword>
<dbReference type="KEGG" id="lvs:LOKVESSMR4R_01947"/>
<dbReference type="InterPro" id="IPR010290">
    <property type="entry name" value="TM_effector"/>
</dbReference>
<keyword evidence="9" id="KW-1185">Reference proteome</keyword>
<organism evidence="8 9">
    <name type="scientific">Yoonia vestfoldensis</name>
    <dbReference type="NCBI Taxonomy" id="245188"/>
    <lineage>
        <taxon>Bacteria</taxon>
        <taxon>Pseudomonadati</taxon>
        <taxon>Pseudomonadota</taxon>
        <taxon>Alphaproteobacteria</taxon>
        <taxon>Rhodobacterales</taxon>
        <taxon>Paracoccaceae</taxon>
        <taxon>Yoonia</taxon>
    </lineage>
</organism>
<reference evidence="8 9" key="1">
    <citation type="submission" date="2017-05" db="EMBL/GenBank/DDBJ databases">
        <title>Genome Sequence of Loktanella vestfoldensis Strain SMR4r Isolated from a Culture of the Diatom Skeletonema marinoi.</title>
        <authorList>
            <person name="Topel M."/>
            <person name="Pinder M.I.M."/>
            <person name="Johansson O.N."/>
            <person name="Kourtchenko O."/>
            <person name="Godhe A."/>
            <person name="Clarke A.K."/>
        </authorList>
    </citation>
    <scope>NUCLEOTIDE SEQUENCE [LARGE SCALE GENOMIC DNA]</scope>
    <source>
        <strain evidence="8 9">SMR4r</strain>
    </source>
</reference>
<feature type="transmembrane region" description="Helical" evidence="7">
    <location>
        <begin position="82"/>
        <end position="101"/>
    </location>
</feature>
<feature type="transmembrane region" description="Helical" evidence="7">
    <location>
        <begin position="288"/>
        <end position="307"/>
    </location>
</feature>
<sequence length="422" mass="44795">MAQSSFLRPNSLLYNIEFRSFLTANSLFHFCSSSLTIMLAFHIYSLRNNPLDIAALGFVQVIPALTMALHAGDLADRVARRFLVVLTVGGIALLAAFLALMAALDMVTVWLILFIGFVSASLRAFENPANIGLEAQVIPVNQILQGVPMVATVSRVADMCGPVVMGFIWAWGGPTSTYGTMAAILFIATLVFRFRISFKPAPGSKNALPPLSRIKEGLQFVMKSQVLLGSMILDLFAVFFAGAAALLPIFATEILDAGPEGFGLMRSAIAAGALTSAVYAIRFMPAASAGLALHLIVAGFGLSMVVFAVSTNFYLSLLMLFIAGICDGMSMVIRHAILRLASPDHMRGRIAAVRMVFVASSNELGAVQSGTMASLLGPVRAVVAGGLLTVIVAAVVAQKMPVLRRLDLLNFGSNADPVQPVK</sequence>
<keyword evidence="5 7" id="KW-1133">Transmembrane helix</keyword>
<evidence type="ECO:0000313" key="9">
    <source>
        <dbReference type="Proteomes" id="UP000195273"/>
    </source>
</evidence>
<name>A0A1Y0ECZ4_9RHOB</name>
<dbReference type="AlphaFoldDB" id="A0A1Y0ECZ4"/>
<evidence type="ECO:0000256" key="4">
    <source>
        <dbReference type="ARBA" id="ARBA00022692"/>
    </source>
</evidence>
<accession>A0A1Y0ECZ4</accession>
<dbReference type="Gene3D" id="1.20.1250.20">
    <property type="entry name" value="MFS general substrate transporter like domains"/>
    <property type="match status" value="1"/>
</dbReference>
<feature type="transmembrane region" description="Helical" evidence="7">
    <location>
        <begin position="21"/>
        <end position="44"/>
    </location>
</feature>
<feature type="transmembrane region" description="Helical" evidence="7">
    <location>
        <begin position="263"/>
        <end position="281"/>
    </location>
</feature>
<evidence type="ECO:0000256" key="6">
    <source>
        <dbReference type="ARBA" id="ARBA00023136"/>
    </source>
</evidence>
<evidence type="ECO:0000313" key="8">
    <source>
        <dbReference type="EMBL" id="ARU01259.1"/>
    </source>
</evidence>
<evidence type="ECO:0000256" key="2">
    <source>
        <dbReference type="ARBA" id="ARBA00022448"/>
    </source>
</evidence>
<feature type="transmembrane region" description="Helical" evidence="7">
    <location>
        <begin position="313"/>
        <end position="337"/>
    </location>
</feature>
<evidence type="ECO:0000256" key="3">
    <source>
        <dbReference type="ARBA" id="ARBA00022475"/>
    </source>
</evidence>
<gene>
    <name evidence="8" type="ORF">LOKVESSMR4R_01947</name>
</gene>
<feature type="transmembrane region" description="Helical" evidence="7">
    <location>
        <begin position="349"/>
        <end position="367"/>
    </location>
</feature>
<feature type="transmembrane region" description="Helical" evidence="7">
    <location>
        <begin position="379"/>
        <end position="397"/>
    </location>
</feature>
<feature type="transmembrane region" description="Helical" evidence="7">
    <location>
        <begin position="177"/>
        <end position="196"/>
    </location>
</feature>
<dbReference type="PANTHER" id="PTHR23513:SF9">
    <property type="entry name" value="ENTEROBACTIN EXPORTER ENTS"/>
    <property type="match status" value="1"/>
</dbReference>
<dbReference type="InterPro" id="IPR036259">
    <property type="entry name" value="MFS_trans_sf"/>
</dbReference>
<proteinExistence type="predicted"/>
<keyword evidence="6 7" id="KW-0472">Membrane</keyword>
<dbReference type="EMBL" id="CP021431">
    <property type="protein sequence ID" value="ARU01259.1"/>
    <property type="molecule type" value="Genomic_DNA"/>
</dbReference>
<comment type="subcellular location">
    <subcellularLocation>
        <location evidence="1">Cell membrane</location>
        <topology evidence="1">Multi-pass membrane protein</topology>
    </subcellularLocation>
</comment>
<dbReference type="GO" id="GO:0005886">
    <property type="term" value="C:plasma membrane"/>
    <property type="evidence" value="ECO:0007669"/>
    <property type="project" value="UniProtKB-SubCell"/>
</dbReference>
<dbReference type="Pfam" id="PF05977">
    <property type="entry name" value="MFS_3"/>
    <property type="match status" value="1"/>
</dbReference>
<dbReference type="CDD" id="cd06173">
    <property type="entry name" value="MFS_MefA_like"/>
    <property type="match status" value="1"/>
</dbReference>
<dbReference type="SUPFAM" id="SSF103473">
    <property type="entry name" value="MFS general substrate transporter"/>
    <property type="match status" value="1"/>
</dbReference>
<feature type="transmembrane region" description="Helical" evidence="7">
    <location>
        <begin position="50"/>
        <end position="70"/>
    </location>
</feature>
<dbReference type="RefSeq" id="WP_087207908.1">
    <property type="nucleotide sequence ID" value="NZ_CP021431.1"/>
</dbReference>
<protein>
    <submittedName>
        <fullName evidence="8">Enterobactin exporter EntS</fullName>
    </submittedName>
</protein>